<keyword evidence="2" id="KW-1185">Reference proteome</keyword>
<evidence type="ECO:0000313" key="2">
    <source>
        <dbReference type="Proteomes" id="UP000887566"/>
    </source>
</evidence>
<evidence type="ECO:0000256" key="1">
    <source>
        <dbReference type="SAM" id="MobiDB-lite"/>
    </source>
</evidence>
<name>A0A914VWK9_9BILA</name>
<evidence type="ECO:0000313" key="3">
    <source>
        <dbReference type="WBParaSite" id="PSAMB.scaffold252size61180.g4025.t1"/>
    </source>
</evidence>
<dbReference type="WBParaSite" id="PSAMB.scaffold252size61180.g4025.t1">
    <property type="protein sequence ID" value="PSAMB.scaffold252size61180.g4025.t1"/>
    <property type="gene ID" value="PSAMB.scaffold252size61180.g4025"/>
</dbReference>
<organism evidence="2 3">
    <name type="scientific">Plectus sambesii</name>
    <dbReference type="NCBI Taxonomy" id="2011161"/>
    <lineage>
        <taxon>Eukaryota</taxon>
        <taxon>Metazoa</taxon>
        <taxon>Ecdysozoa</taxon>
        <taxon>Nematoda</taxon>
        <taxon>Chromadorea</taxon>
        <taxon>Plectida</taxon>
        <taxon>Plectina</taxon>
        <taxon>Plectoidea</taxon>
        <taxon>Plectidae</taxon>
        <taxon>Plectus</taxon>
    </lineage>
</organism>
<protein>
    <submittedName>
        <fullName evidence="3">Uncharacterized protein</fullName>
    </submittedName>
</protein>
<feature type="compositionally biased region" description="Polar residues" evidence="1">
    <location>
        <begin position="119"/>
        <end position="130"/>
    </location>
</feature>
<accession>A0A914VWK9</accession>
<proteinExistence type="predicted"/>
<feature type="compositionally biased region" description="Basic and acidic residues" evidence="1">
    <location>
        <begin position="1"/>
        <end position="11"/>
    </location>
</feature>
<feature type="region of interest" description="Disordered" evidence="1">
    <location>
        <begin position="1"/>
        <end position="24"/>
    </location>
</feature>
<feature type="region of interest" description="Disordered" evidence="1">
    <location>
        <begin position="79"/>
        <end position="130"/>
    </location>
</feature>
<dbReference type="Proteomes" id="UP000887566">
    <property type="component" value="Unplaced"/>
</dbReference>
<feature type="compositionally biased region" description="Low complexity" evidence="1">
    <location>
        <begin position="96"/>
        <end position="114"/>
    </location>
</feature>
<reference evidence="3" key="1">
    <citation type="submission" date="2022-11" db="UniProtKB">
        <authorList>
            <consortium name="WormBaseParasite"/>
        </authorList>
    </citation>
    <scope>IDENTIFICATION</scope>
</reference>
<sequence>MSGRARRESGPRRRRQTKAVMPPHDPVLASFVSSAGRPLAAFRAPISSLRILSILPILCGGRGGAGAVAAGSRRRRWRDGGAAFTAGPDRRPRRQLPPSTSSLSLSRALCSARPPDSATLPSTSAAVSAG</sequence>
<dbReference type="AlphaFoldDB" id="A0A914VWK9"/>